<organism evidence="1 2">
    <name type="scientific">Oceanospirillum sediminis</name>
    <dbReference type="NCBI Taxonomy" id="2760088"/>
    <lineage>
        <taxon>Bacteria</taxon>
        <taxon>Pseudomonadati</taxon>
        <taxon>Pseudomonadota</taxon>
        <taxon>Gammaproteobacteria</taxon>
        <taxon>Oceanospirillales</taxon>
        <taxon>Oceanospirillaceae</taxon>
        <taxon>Oceanospirillum</taxon>
    </lineage>
</organism>
<gene>
    <name evidence="1" type="ORF">H4O21_04760</name>
</gene>
<protein>
    <submittedName>
        <fullName evidence="1">Uncharacterized protein</fullName>
    </submittedName>
</protein>
<comment type="caution">
    <text evidence="1">The sequence shown here is derived from an EMBL/GenBank/DDBJ whole genome shotgun (WGS) entry which is preliminary data.</text>
</comment>
<dbReference type="EMBL" id="JACJFM010000004">
    <property type="protein sequence ID" value="MBB1485924.1"/>
    <property type="molecule type" value="Genomic_DNA"/>
</dbReference>
<sequence>MALFTDRQFAVVVGLGCFAAWFLYRKSQAVATAAGDAVSDSAYWWGYQYDNAASAVNGLFMFDAFDRKHRHKQTLMNDAQYQNWKALVLAGQIPEPEY</sequence>
<evidence type="ECO:0000313" key="2">
    <source>
        <dbReference type="Proteomes" id="UP000565262"/>
    </source>
</evidence>
<dbReference type="AlphaFoldDB" id="A0A839IMJ5"/>
<proteinExistence type="predicted"/>
<name>A0A839IMJ5_9GAMM</name>
<accession>A0A839IMJ5</accession>
<dbReference type="Proteomes" id="UP000565262">
    <property type="component" value="Unassembled WGS sequence"/>
</dbReference>
<keyword evidence="2" id="KW-1185">Reference proteome</keyword>
<reference evidence="1 2" key="1">
    <citation type="submission" date="2020-08" db="EMBL/GenBank/DDBJ databases">
        <title>Oceanospirillum sp. nov. isolated from marine sediment.</title>
        <authorList>
            <person name="Ji X."/>
        </authorList>
    </citation>
    <scope>NUCLEOTIDE SEQUENCE [LARGE SCALE GENOMIC DNA]</scope>
    <source>
        <strain evidence="1 2">D5</strain>
    </source>
</reference>
<evidence type="ECO:0000313" key="1">
    <source>
        <dbReference type="EMBL" id="MBB1485924.1"/>
    </source>
</evidence>
<dbReference type="RefSeq" id="WP_182807709.1">
    <property type="nucleotide sequence ID" value="NZ_JACJFM010000004.1"/>
</dbReference>